<dbReference type="RefSeq" id="WP_058279893.1">
    <property type="nucleotide sequence ID" value="NZ_CYUD01000001.1"/>
</dbReference>
<dbReference type="Proteomes" id="UP000051260">
    <property type="component" value="Unassembled WGS sequence"/>
</dbReference>
<accession>A0A0P1I0G5</accession>
<protein>
    <submittedName>
        <fullName evidence="1">Uncharacterized protein</fullName>
    </submittedName>
</protein>
<dbReference type="EMBL" id="CYUD01000001">
    <property type="protein sequence ID" value="CUJ83011.1"/>
    <property type="molecule type" value="Genomic_DNA"/>
</dbReference>
<dbReference type="OrthoDB" id="7864864at2"/>
<dbReference type="AlphaFoldDB" id="A0A0P1I0G5"/>
<reference evidence="2" key="1">
    <citation type="submission" date="2015-09" db="EMBL/GenBank/DDBJ databases">
        <authorList>
            <person name="Rodrigo-Torres L."/>
            <person name="Arahal D.R."/>
        </authorList>
    </citation>
    <scope>NUCLEOTIDE SEQUENCE [LARGE SCALE GENOMIC DNA]</scope>
    <source>
        <strain evidence="2">CECT 5091</strain>
    </source>
</reference>
<evidence type="ECO:0000313" key="1">
    <source>
        <dbReference type="EMBL" id="CUJ83011.1"/>
    </source>
</evidence>
<proteinExistence type="predicted"/>
<evidence type="ECO:0000313" key="2">
    <source>
        <dbReference type="Proteomes" id="UP000051260"/>
    </source>
</evidence>
<sequence length="143" mass="15502">MFRTVAIVCLTLVAQIGYAQEGVLARCGASKGTGYFFKDELVNPDGPEWADDGISKGKIVLVKLGDEWDIQFDDTAGSYGYREDGATVFPVGSSGSKLTIAAMHPNYSDIYTFNFAEGEVLWTSHKIGTATTKVAIYRAECAR</sequence>
<organism evidence="1 2">
    <name type="scientific">Ruegeria denitrificans</name>
    <dbReference type="NCBI Taxonomy" id="1715692"/>
    <lineage>
        <taxon>Bacteria</taxon>
        <taxon>Pseudomonadati</taxon>
        <taxon>Pseudomonadota</taxon>
        <taxon>Alphaproteobacteria</taxon>
        <taxon>Rhodobacterales</taxon>
        <taxon>Roseobacteraceae</taxon>
        <taxon>Ruegeria</taxon>
    </lineage>
</organism>
<keyword evidence="2" id="KW-1185">Reference proteome</keyword>
<gene>
    <name evidence="1" type="ORF">RUE5091_00059</name>
</gene>
<name>A0A0P1I0G5_9RHOB</name>